<sequence length="94" mass="10883">MVCVETKEVRLFKVERAGRRHARRENYAEHRSGYYHSTVTSGQHTTASQPRGRRRQQHELHLENGKSTNNFVDPNTMHPHPEHRELLAKASGVS</sequence>
<name>A0A9J6H5Z5_HAELO</name>
<keyword evidence="3" id="KW-1185">Reference proteome</keyword>
<dbReference type="EMBL" id="JABSTR010000276">
    <property type="protein sequence ID" value="KAH9382756.1"/>
    <property type="molecule type" value="Genomic_DNA"/>
</dbReference>
<evidence type="ECO:0000313" key="3">
    <source>
        <dbReference type="Proteomes" id="UP000821853"/>
    </source>
</evidence>
<proteinExistence type="predicted"/>
<gene>
    <name evidence="2" type="ORF">HPB48_023315</name>
</gene>
<evidence type="ECO:0000256" key="1">
    <source>
        <dbReference type="SAM" id="MobiDB-lite"/>
    </source>
</evidence>
<organism evidence="2 3">
    <name type="scientific">Haemaphysalis longicornis</name>
    <name type="common">Bush tick</name>
    <dbReference type="NCBI Taxonomy" id="44386"/>
    <lineage>
        <taxon>Eukaryota</taxon>
        <taxon>Metazoa</taxon>
        <taxon>Ecdysozoa</taxon>
        <taxon>Arthropoda</taxon>
        <taxon>Chelicerata</taxon>
        <taxon>Arachnida</taxon>
        <taxon>Acari</taxon>
        <taxon>Parasitiformes</taxon>
        <taxon>Ixodida</taxon>
        <taxon>Ixodoidea</taxon>
        <taxon>Ixodidae</taxon>
        <taxon>Haemaphysalinae</taxon>
        <taxon>Haemaphysalis</taxon>
    </lineage>
</organism>
<dbReference type="VEuPathDB" id="VectorBase:HLOH_040403"/>
<dbReference type="AlphaFoldDB" id="A0A9J6H5Z5"/>
<dbReference type="Proteomes" id="UP000821853">
    <property type="component" value="Unassembled WGS sequence"/>
</dbReference>
<evidence type="ECO:0000313" key="2">
    <source>
        <dbReference type="EMBL" id="KAH9382756.1"/>
    </source>
</evidence>
<reference evidence="2 3" key="1">
    <citation type="journal article" date="2020" name="Cell">
        <title>Large-Scale Comparative Analyses of Tick Genomes Elucidate Their Genetic Diversity and Vector Capacities.</title>
        <authorList>
            <consortium name="Tick Genome and Microbiome Consortium (TIGMIC)"/>
            <person name="Jia N."/>
            <person name="Wang J."/>
            <person name="Shi W."/>
            <person name="Du L."/>
            <person name="Sun Y."/>
            <person name="Zhan W."/>
            <person name="Jiang J.F."/>
            <person name="Wang Q."/>
            <person name="Zhang B."/>
            <person name="Ji P."/>
            <person name="Bell-Sakyi L."/>
            <person name="Cui X.M."/>
            <person name="Yuan T.T."/>
            <person name="Jiang B.G."/>
            <person name="Yang W.F."/>
            <person name="Lam T.T."/>
            <person name="Chang Q.C."/>
            <person name="Ding S.J."/>
            <person name="Wang X.J."/>
            <person name="Zhu J.G."/>
            <person name="Ruan X.D."/>
            <person name="Zhao L."/>
            <person name="Wei J.T."/>
            <person name="Ye R.Z."/>
            <person name="Que T.C."/>
            <person name="Du C.H."/>
            <person name="Zhou Y.H."/>
            <person name="Cheng J.X."/>
            <person name="Dai P.F."/>
            <person name="Guo W.B."/>
            <person name="Han X.H."/>
            <person name="Huang E.J."/>
            <person name="Li L.F."/>
            <person name="Wei W."/>
            <person name="Gao Y.C."/>
            <person name="Liu J.Z."/>
            <person name="Shao H.Z."/>
            <person name="Wang X."/>
            <person name="Wang C.C."/>
            <person name="Yang T.C."/>
            <person name="Huo Q.B."/>
            <person name="Li W."/>
            <person name="Chen H.Y."/>
            <person name="Chen S.E."/>
            <person name="Zhou L.G."/>
            <person name="Ni X.B."/>
            <person name="Tian J.H."/>
            <person name="Sheng Y."/>
            <person name="Liu T."/>
            <person name="Pan Y.S."/>
            <person name="Xia L.Y."/>
            <person name="Li J."/>
            <person name="Zhao F."/>
            <person name="Cao W.C."/>
        </authorList>
    </citation>
    <scope>NUCLEOTIDE SEQUENCE [LARGE SCALE GENOMIC DNA]</scope>
    <source>
        <strain evidence="2">HaeL-2018</strain>
    </source>
</reference>
<feature type="compositionally biased region" description="Polar residues" evidence="1">
    <location>
        <begin position="35"/>
        <end position="49"/>
    </location>
</feature>
<accession>A0A9J6H5Z5</accession>
<protein>
    <submittedName>
        <fullName evidence="2">Uncharacterized protein</fullName>
    </submittedName>
</protein>
<comment type="caution">
    <text evidence="2">The sequence shown here is derived from an EMBL/GenBank/DDBJ whole genome shotgun (WGS) entry which is preliminary data.</text>
</comment>
<feature type="region of interest" description="Disordered" evidence="1">
    <location>
        <begin position="18"/>
        <end position="94"/>
    </location>
</feature>